<comment type="caution">
    <text evidence="2">The sequence shown here is derived from an EMBL/GenBank/DDBJ whole genome shotgun (WGS) entry which is preliminary data.</text>
</comment>
<dbReference type="RefSeq" id="WP_203679422.1">
    <property type="nucleotide sequence ID" value="NZ_BOMW01000023.1"/>
</dbReference>
<sequence>MPDPTLYAISDLHVAYQENRAIVEGLRPESDGDWLIVAGDVGEIFADVVWALRLLAGRFAKVIWSPGNHELWTPREDPVQLRGDARYRRLVEAVRELGVVTPEDDYPVWTGVDGPAVVAPLFLLYDYSFRMPGQAGKAQSLARAYEVGVVCTDEMLLHPDPYPAREDWCRARVTATEERLAAIDPALPTVLINHWPLVREPTRILRYPEFAQWCGTDRTADWHVRFRAAVSVYGHLHIPRTTHYDGVRFEEVSVGYPREWRRRGAPPGTLRRILD</sequence>
<evidence type="ECO:0000313" key="2">
    <source>
        <dbReference type="EMBL" id="GIF05034.1"/>
    </source>
</evidence>
<dbReference type="EMBL" id="BOMW01000023">
    <property type="protein sequence ID" value="GIF05034.1"/>
    <property type="molecule type" value="Genomic_DNA"/>
</dbReference>
<dbReference type="Gene3D" id="3.60.21.10">
    <property type="match status" value="1"/>
</dbReference>
<dbReference type="CDD" id="cd00838">
    <property type="entry name" value="MPP_superfamily"/>
    <property type="match status" value="1"/>
</dbReference>
<protein>
    <submittedName>
        <fullName evidence="2">Metallophosphoesterase</fullName>
    </submittedName>
</protein>
<dbReference type="Proteomes" id="UP000629619">
    <property type="component" value="Unassembled WGS sequence"/>
</dbReference>
<dbReference type="GO" id="GO:0016787">
    <property type="term" value="F:hydrolase activity"/>
    <property type="evidence" value="ECO:0007669"/>
    <property type="project" value="InterPro"/>
</dbReference>
<accession>A0A919TK88</accession>
<evidence type="ECO:0000259" key="1">
    <source>
        <dbReference type="Pfam" id="PF00149"/>
    </source>
</evidence>
<dbReference type="PANTHER" id="PTHR36492">
    <property type="match status" value="1"/>
</dbReference>
<feature type="domain" description="Calcineurin-like phosphoesterase" evidence="1">
    <location>
        <begin position="6"/>
        <end position="239"/>
    </location>
</feature>
<reference evidence="2" key="1">
    <citation type="submission" date="2021-01" db="EMBL/GenBank/DDBJ databases">
        <title>Whole genome shotgun sequence of Actinoplanes siamensis NBRC 109076.</title>
        <authorList>
            <person name="Komaki H."/>
            <person name="Tamura T."/>
        </authorList>
    </citation>
    <scope>NUCLEOTIDE SEQUENCE</scope>
    <source>
        <strain evidence="2">NBRC 109076</strain>
    </source>
</reference>
<gene>
    <name evidence="2" type="ORF">Asi03nite_25720</name>
</gene>
<keyword evidence="3" id="KW-1185">Reference proteome</keyword>
<proteinExistence type="predicted"/>
<dbReference type="PANTHER" id="PTHR36492:SF2">
    <property type="entry name" value="[ACYL-CARRIER-PROTEIN] PHOSPHODIESTERASE PPTH"/>
    <property type="match status" value="1"/>
</dbReference>
<name>A0A919TK88_9ACTN</name>
<evidence type="ECO:0000313" key="3">
    <source>
        <dbReference type="Proteomes" id="UP000629619"/>
    </source>
</evidence>
<dbReference type="InterPro" id="IPR029052">
    <property type="entry name" value="Metallo-depent_PP-like"/>
</dbReference>
<dbReference type="InterPro" id="IPR052963">
    <property type="entry name" value="Pantetheine_PDE"/>
</dbReference>
<dbReference type="InterPro" id="IPR004843">
    <property type="entry name" value="Calcineurin-like_PHP"/>
</dbReference>
<dbReference type="SUPFAM" id="SSF56300">
    <property type="entry name" value="Metallo-dependent phosphatases"/>
    <property type="match status" value="1"/>
</dbReference>
<dbReference type="AlphaFoldDB" id="A0A919TK88"/>
<organism evidence="2 3">
    <name type="scientific">Actinoplanes siamensis</name>
    <dbReference type="NCBI Taxonomy" id="1223317"/>
    <lineage>
        <taxon>Bacteria</taxon>
        <taxon>Bacillati</taxon>
        <taxon>Actinomycetota</taxon>
        <taxon>Actinomycetes</taxon>
        <taxon>Micromonosporales</taxon>
        <taxon>Micromonosporaceae</taxon>
        <taxon>Actinoplanes</taxon>
    </lineage>
</organism>
<dbReference type="Pfam" id="PF00149">
    <property type="entry name" value="Metallophos"/>
    <property type="match status" value="1"/>
</dbReference>